<evidence type="ECO:0000313" key="1">
    <source>
        <dbReference type="EMBL" id="KAI3758823.1"/>
    </source>
</evidence>
<proteinExistence type="predicted"/>
<dbReference type="EMBL" id="CM042048">
    <property type="protein sequence ID" value="KAI3758823.1"/>
    <property type="molecule type" value="Genomic_DNA"/>
</dbReference>
<gene>
    <name evidence="1" type="ORF">L6452_06395</name>
</gene>
<reference evidence="1 2" key="2">
    <citation type="journal article" date="2022" name="Mol. Ecol. Resour.">
        <title>The genomes of chicory, endive, great burdock and yacon provide insights into Asteraceae paleo-polyploidization history and plant inulin production.</title>
        <authorList>
            <person name="Fan W."/>
            <person name="Wang S."/>
            <person name="Wang H."/>
            <person name="Wang A."/>
            <person name="Jiang F."/>
            <person name="Liu H."/>
            <person name="Zhao H."/>
            <person name="Xu D."/>
            <person name="Zhang Y."/>
        </authorList>
    </citation>
    <scope>NUCLEOTIDE SEQUENCE [LARGE SCALE GENOMIC DNA]</scope>
    <source>
        <strain evidence="2">cv. Niubang</strain>
    </source>
</reference>
<protein>
    <submittedName>
        <fullName evidence="1">Uncharacterized protein</fullName>
    </submittedName>
</protein>
<keyword evidence="2" id="KW-1185">Reference proteome</keyword>
<evidence type="ECO:0000313" key="2">
    <source>
        <dbReference type="Proteomes" id="UP001055879"/>
    </source>
</evidence>
<dbReference type="Proteomes" id="UP001055879">
    <property type="component" value="Linkage Group LG02"/>
</dbReference>
<accession>A0ACB9EJR4</accession>
<sequence length="856" mass="90977">MAMLLEAFVVLGAIMGGDSDEDIEILRKFMRWIGLLFQVVDDILDVTKSSEELGKVPEKIWCPTKLHIQNYCDRKLIPSKHNLFKDQSPDNMNPRNLVLMAVTVVFCCCYVVADRNRHHQKTYIVHMDKSVMPLAFSDHVKWYETSVRSVSKSTDMLYAYNKVIHGFSTRLAVEEAKLLEQQHGILSVQEEVIYELHTTRSPEFLGLGRNDVAVLGSSSGSDVIVGLVDTGVWPGSKSLDDTGFGPIPVSWKGKCESGTGFSASSCNRKLIGARYFSKAYEATYGPIDEKVESRSPMDDDGHGTHTATTAAGSTVNGASLFGFANGTARGMAPRARLAVYKSCWLGGCFGSDILAAIEAAIGDGVDVLSLSIGGSLSDYTNDVVAYGAFKAASNGIFVACSAGNGGPTPLSLSNVAPWIATVGAGTLDRDFPAYITLGNGKKFTGVSLYSGKPPSDSMVPLVFAGNISNATSGNLCVPGSLPPGRVTGKIVICERGMNSRVQKGVVVKAAGGAGMILANTDTFGEELVADTHLIPSVAIGQRAADAIKSYIVSDYNPTAKITPGGTQLGIEPSPVVAAFSSRGPNPITPEILKPDFIAPGVNILAGWTNKIGPTGLKEDPRHVDFNILSGTSMSCPHVSGLAALVKAAHPEWSPAAIRSALMTTAYSTYKNGEGLQDVATGTPSTPFDHGAGHVDPVSALDPGLVYDASVDDYLGFLCALNYSSTSIRMFADKNFTCIMGKKYRVEDLNYPSFAVPLLTASGEGGGSSAPTVVRYTRSLTNVGPPATYTVSVSSKTRAVKITMEPETLTFIKHNEKKVYTVTFTASSMLSGTTSFGHLAWSNGKYVVNSPIAFSWV</sequence>
<organism evidence="1 2">
    <name type="scientific">Arctium lappa</name>
    <name type="common">Greater burdock</name>
    <name type="synonym">Lappa major</name>
    <dbReference type="NCBI Taxonomy" id="4217"/>
    <lineage>
        <taxon>Eukaryota</taxon>
        <taxon>Viridiplantae</taxon>
        <taxon>Streptophyta</taxon>
        <taxon>Embryophyta</taxon>
        <taxon>Tracheophyta</taxon>
        <taxon>Spermatophyta</taxon>
        <taxon>Magnoliopsida</taxon>
        <taxon>eudicotyledons</taxon>
        <taxon>Gunneridae</taxon>
        <taxon>Pentapetalae</taxon>
        <taxon>asterids</taxon>
        <taxon>campanulids</taxon>
        <taxon>Asterales</taxon>
        <taxon>Asteraceae</taxon>
        <taxon>Carduoideae</taxon>
        <taxon>Cardueae</taxon>
        <taxon>Arctiinae</taxon>
        <taxon>Arctium</taxon>
    </lineage>
</organism>
<reference evidence="2" key="1">
    <citation type="journal article" date="2022" name="Mol. Ecol. Resour.">
        <title>The genomes of chicory, endive, great burdock and yacon provide insights into Asteraceae palaeo-polyploidization history and plant inulin production.</title>
        <authorList>
            <person name="Fan W."/>
            <person name="Wang S."/>
            <person name="Wang H."/>
            <person name="Wang A."/>
            <person name="Jiang F."/>
            <person name="Liu H."/>
            <person name="Zhao H."/>
            <person name="Xu D."/>
            <person name="Zhang Y."/>
        </authorList>
    </citation>
    <scope>NUCLEOTIDE SEQUENCE [LARGE SCALE GENOMIC DNA]</scope>
    <source>
        <strain evidence="2">cv. Niubang</strain>
    </source>
</reference>
<name>A0ACB9EJR4_ARCLA</name>
<comment type="caution">
    <text evidence="1">The sequence shown here is derived from an EMBL/GenBank/DDBJ whole genome shotgun (WGS) entry which is preliminary data.</text>
</comment>